<keyword evidence="8" id="KW-0407">Ion channel</keyword>
<keyword evidence="12" id="KW-1185">Reference proteome</keyword>
<dbReference type="AlphaFoldDB" id="A0A6I8PQ05"/>
<gene>
    <name evidence="11" type="primary">KCNMB4</name>
</gene>
<evidence type="ECO:0000256" key="4">
    <source>
        <dbReference type="ARBA" id="ARBA00022989"/>
    </source>
</evidence>
<dbReference type="GeneTree" id="ENSGT00950000183039"/>
<evidence type="ECO:0000256" key="5">
    <source>
        <dbReference type="ARBA" id="ARBA00023065"/>
    </source>
</evidence>
<dbReference type="InterPro" id="IPR003930">
    <property type="entry name" value="K_chnl_Ca-activ_BK_bsu"/>
</dbReference>
<proteinExistence type="predicted"/>
<keyword evidence="5" id="KW-0406">Ion transport</keyword>
<dbReference type="Bgee" id="ENSOANG00000047318">
    <property type="expression patterns" value="Expressed in endometrium and 7 other cell types or tissues"/>
</dbReference>
<name>A0A6I8PQ05_ORNAN</name>
<evidence type="ECO:0000256" key="7">
    <source>
        <dbReference type="ARBA" id="ARBA00023180"/>
    </source>
</evidence>
<reference evidence="11 12" key="1">
    <citation type="journal article" date="2008" name="Nature">
        <title>Genome analysis of the platypus reveals unique signatures of evolution.</title>
        <authorList>
            <person name="Warren W.C."/>
            <person name="Hillier L.W."/>
            <person name="Marshall Graves J.A."/>
            <person name="Birney E."/>
            <person name="Ponting C.P."/>
            <person name="Grutzner F."/>
            <person name="Belov K."/>
            <person name="Miller W."/>
            <person name="Clarke L."/>
            <person name="Chinwalla A.T."/>
            <person name="Yang S.P."/>
            <person name="Heger A."/>
            <person name="Locke D.P."/>
            <person name="Miethke P."/>
            <person name="Waters P.D."/>
            <person name="Veyrunes F."/>
            <person name="Fulton L."/>
            <person name="Fulton B."/>
            <person name="Graves T."/>
            <person name="Wallis J."/>
            <person name="Puente X.S."/>
            <person name="Lopez-Otin C."/>
            <person name="Ordonez G.R."/>
            <person name="Eichler E.E."/>
            <person name="Chen L."/>
            <person name="Cheng Z."/>
            <person name="Deakin J.E."/>
            <person name="Alsop A."/>
            <person name="Thompson K."/>
            <person name="Kirby P."/>
            <person name="Papenfuss A.T."/>
            <person name="Wakefield M.J."/>
            <person name="Olender T."/>
            <person name="Lancet D."/>
            <person name="Huttley G.A."/>
            <person name="Smit A.F."/>
            <person name="Pask A."/>
            <person name="Temple-Smith P."/>
            <person name="Batzer M.A."/>
            <person name="Walker J.A."/>
            <person name="Konkel M.K."/>
            <person name="Harris R.S."/>
            <person name="Whittington C.M."/>
            <person name="Wong E.S."/>
            <person name="Gemmell N.J."/>
            <person name="Buschiazzo E."/>
            <person name="Vargas Jentzsch I.M."/>
            <person name="Merkel A."/>
            <person name="Schmitz J."/>
            <person name="Zemann A."/>
            <person name="Churakov G."/>
            <person name="Kriegs J.O."/>
            <person name="Brosius J."/>
            <person name="Murchison E.P."/>
            <person name="Sachidanandam R."/>
            <person name="Smith C."/>
            <person name="Hannon G.J."/>
            <person name="Tsend-Ayush E."/>
            <person name="McMillan D."/>
            <person name="Attenborough R."/>
            <person name="Rens W."/>
            <person name="Ferguson-Smith M."/>
            <person name="Lefevre C.M."/>
            <person name="Sharp J.A."/>
            <person name="Nicholas K.R."/>
            <person name="Ray D.A."/>
            <person name="Kube M."/>
            <person name="Reinhardt R."/>
            <person name="Pringle T.H."/>
            <person name="Taylor J."/>
            <person name="Jones R.C."/>
            <person name="Nixon B."/>
            <person name="Dacheux J.L."/>
            <person name="Niwa H."/>
            <person name="Sekita Y."/>
            <person name="Huang X."/>
            <person name="Stark A."/>
            <person name="Kheradpour P."/>
            <person name="Kellis M."/>
            <person name="Flicek P."/>
            <person name="Chen Y."/>
            <person name="Webber C."/>
            <person name="Hardison R."/>
            <person name="Nelson J."/>
            <person name="Hallsworth-Pepin K."/>
            <person name="Delehaunty K."/>
            <person name="Markovic C."/>
            <person name="Minx P."/>
            <person name="Feng Y."/>
            <person name="Kremitzki C."/>
            <person name="Mitreva M."/>
            <person name="Glasscock J."/>
            <person name="Wylie T."/>
            <person name="Wohldmann P."/>
            <person name="Thiru P."/>
            <person name="Nhan M.N."/>
            <person name="Pohl C.S."/>
            <person name="Smith S.M."/>
            <person name="Hou S."/>
            <person name="Nefedov M."/>
            <person name="de Jong P.J."/>
            <person name="Renfree M.B."/>
            <person name="Mardis E.R."/>
            <person name="Wilson R.K."/>
        </authorList>
    </citation>
    <scope>NUCLEOTIDE SEQUENCE [LARGE SCALE GENOMIC DNA]</scope>
    <source>
        <strain evidence="11 12">Glennie</strain>
    </source>
</reference>
<evidence type="ECO:0000256" key="6">
    <source>
        <dbReference type="ARBA" id="ARBA00023136"/>
    </source>
</evidence>
<sequence>MHARMQGRVGGGGCVCVHEYSSWQMSPPGWQPAAFLREGRREDEREKPERDEAGRKGKGTQAGGEGEEEFCFQNSSSSSCPSPLPSLRFRASCFQFSPGSRVLIPPRPSHRSSSWGWGGRRNALGRAPARRSAGRSKPSGPRRRDGEVRGVRRSAPHRTAPLRTQQSRRARDPGDPTDPSIGLGSPSPREGTPFFFLLLLPFSSSSSSPPTLLLFFLFSSHSPLPPPLAIASNSSSSSSSPAPPVPLLFLLLSCFPRPSPLPPLLFCFPCPSPLPPLLLPPSLSSSSPSPLPPLLLPRPSPLPSLLFLLLPCSPRPSPLPPPPLLPPSLSSSSSSSRRFPPPLLFLPSDSSSSSAAAAAAGRSCRRLAELGVLGVRRWGGGGGGGGRVVAPRGAMAKMRVAYEYTEAEDKSIRLGLLLIISGITSLFVFGFCWLSPALQDLQAKAANCTVLSVQLIGEAFQCTFTCGTDCRGTAHYPCLQVFVNNSHSNSRALLHRDEHQLLTNPKCSYIPPCERENQKNSESVLHWQQYWKDEIGSQPFTCYFNQYQRPDDVLLRRTHDDIVLLHCFLWPVVAFLVGVLIVLLTICTKSLAVKAEAMKKRKYS</sequence>
<dbReference type="Ensembl" id="ENSOANT00000072801.1">
    <property type="protein sequence ID" value="ENSOANP00000053736.1"/>
    <property type="gene ID" value="ENSOANG00000047318.1"/>
</dbReference>
<feature type="compositionally biased region" description="Low complexity" evidence="9">
    <location>
        <begin position="75"/>
        <end position="84"/>
    </location>
</feature>
<feature type="transmembrane region" description="Helical" evidence="10">
    <location>
        <begin position="568"/>
        <end position="592"/>
    </location>
</feature>
<comment type="subcellular location">
    <subcellularLocation>
        <location evidence="1">Membrane</location>
        <topology evidence="1">Multi-pass membrane protein</topology>
    </subcellularLocation>
</comment>
<dbReference type="GO" id="GO:0008076">
    <property type="term" value="C:voltage-gated potassium channel complex"/>
    <property type="evidence" value="ECO:0000318"/>
    <property type="project" value="GO_Central"/>
</dbReference>
<dbReference type="GO" id="GO:0005513">
    <property type="term" value="P:detection of calcium ion"/>
    <property type="evidence" value="ECO:0000318"/>
    <property type="project" value="GO_Central"/>
</dbReference>
<dbReference type="Proteomes" id="UP000002279">
    <property type="component" value="Chromosome 14"/>
</dbReference>
<reference evidence="11" key="2">
    <citation type="submission" date="2025-08" db="UniProtKB">
        <authorList>
            <consortium name="Ensembl"/>
        </authorList>
    </citation>
    <scope>IDENTIFICATION</scope>
    <source>
        <strain evidence="11">Glennie</strain>
    </source>
</reference>
<dbReference type="InParanoid" id="A0A6I8PQ05"/>
<dbReference type="GO" id="GO:0015459">
    <property type="term" value="F:potassium channel regulator activity"/>
    <property type="evidence" value="ECO:0000318"/>
    <property type="project" value="GO_Central"/>
</dbReference>
<dbReference type="GO" id="GO:0015269">
    <property type="term" value="F:calcium-activated potassium channel activity"/>
    <property type="evidence" value="ECO:0000318"/>
    <property type="project" value="GO_Central"/>
</dbReference>
<keyword evidence="6 10" id="KW-0472">Membrane</keyword>
<keyword evidence="2" id="KW-0813">Transport</keyword>
<feature type="region of interest" description="Disordered" evidence="9">
    <location>
        <begin position="98"/>
        <end position="187"/>
    </location>
</feature>
<evidence type="ECO:0000256" key="3">
    <source>
        <dbReference type="ARBA" id="ARBA00022692"/>
    </source>
</evidence>
<keyword evidence="4 10" id="KW-1133">Transmembrane helix</keyword>
<organism evidence="11 12">
    <name type="scientific">Ornithorhynchus anatinus</name>
    <name type="common">Duckbill platypus</name>
    <dbReference type="NCBI Taxonomy" id="9258"/>
    <lineage>
        <taxon>Eukaryota</taxon>
        <taxon>Metazoa</taxon>
        <taxon>Chordata</taxon>
        <taxon>Craniata</taxon>
        <taxon>Vertebrata</taxon>
        <taxon>Euteleostomi</taxon>
        <taxon>Mammalia</taxon>
        <taxon>Monotremata</taxon>
        <taxon>Ornithorhynchidae</taxon>
        <taxon>Ornithorhynchus</taxon>
    </lineage>
</organism>
<feature type="region of interest" description="Disordered" evidence="9">
    <location>
        <begin position="23"/>
        <end position="84"/>
    </location>
</feature>
<dbReference type="Pfam" id="PF03185">
    <property type="entry name" value="CaKB"/>
    <property type="match status" value="1"/>
</dbReference>
<dbReference type="PANTHER" id="PTHR10258">
    <property type="entry name" value="CALCIUM-ACTIVATED POTASSIUM CHANNEL SUBUNIT BETA"/>
    <property type="match status" value="1"/>
</dbReference>
<evidence type="ECO:0000256" key="2">
    <source>
        <dbReference type="ARBA" id="ARBA00022448"/>
    </source>
</evidence>
<evidence type="ECO:0000256" key="9">
    <source>
        <dbReference type="SAM" id="MobiDB-lite"/>
    </source>
</evidence>
<evidence type="ECO:0008006" key="13">
    <source>
        <dbReference type="Google" id="ProtNLM"/>
    </source>
</evidence>
<evidence type="ECO:0000313" key="11">
    <source>
        <dbReference type="Ensembl" id="ENSOANP00000053736.1"/>
    </source>
</evidence>
<protein>
    <recommendedName>
        <fullName evidence="13">Potassium calcium-activated channel subfamily M regulatory beta subunit 4</fullName>
    </recommendedName>
</protein>
<feature type="transmembrane region" description="Helical" evidence="10">
    <location>
        <begin position="414"/>
        <end position="438"/>
    </location>
</feature>
<keyword evidence="7" id="KW-0325">Glycoprotein</keyword>
<feature type="compositionally biased region" description="Basic and acidic residues" evidence="9">
    <location>
        <begin position="37"/>
        <end position="55"/>
    </location>
</feature>
<evidence type="ECO:0000256" key="8">
    <source>
        <dbReference type="ARBA" id="ARBA00023303"/>
    </source>
</evidence>
<reference evidence="11" key="3">
    <citation type="submission" date="2025-09" db="UniProtKB">
        <authorList>
            <consortium name="Ensembl"/>
        </authorList>
    </citation>
    <scope>IDENTIFICATION</scope>
    <source>
        <strain evidence="11">Glennie</strain>
    </source>
</reference>
<evidence type="ECO:0000313" key="12">
    <source>
        <dbReference type="Proteomes" id="UP000002279"/>
    </source>
</evidence>
<evidence type="ECO:0000256" key="1">
    <source>
        <dbReference type="ARBA" id="ARBA00004141"/>
    </source>
</evidence>
<keyword evidence="3 10" id="KW-0812">Transmembrane</keyword>
<accession>A0A6I8PQ05</accession>
<evidence type="ECO:0000256" key="10">
    <source>
        <dbReference type="SAM" id="Phobius"/>
    </source>
</evidence>
<dbReference type="PANTHER" id="PTHR10258:SF3">
    <property type="entry name" value="CALCIUM-ACTIVATED POTASSIUM CHANNEL SUBUNIT BETA-4"/>
    <property type="match status" value="1"/>
</dbReference>